<dbReference type="EMBL" id="KE525332">
    <property type="protein sequence ID" value="KFB47680.1"/>
    <property type="molecule type" value="Genomic_DNA"/>
</dbReference>
<evidence type="ECO:0000313" key="3">
    <source>
        <dbReference type="EnsemblMetazoa" id="ASIC015726-PA"/>
    </source>
</evidence>
<organism evidence="2">
    <name type="scientific">Anopheles sinensis</name>
    <name type="common">Mosquito</name>
    <dbReference type="NCBI Taxonomy" id="74873"/>
    <lineage>
        <taxon>Eukaryota</taxon>
        <taxon>Metazoa</taxon>
        <taxon>Ecdysozoa</taxon>
        <taxon>Arthropoda</taxon>
        <taxon>Hexapoda</taxon>
        <taxon>Insecta</taxon>
        <taxon>Pterygota</taxon>
        <taxon>Neoptera</taxon>
        <taxon>Endopterygota</taxon>
        <taxon>Diptera</taxon>
        <taxon>Nematocera</taxon>
        <taxon>Culicoidea</taxon>
        <taxon>Culicidae</taxon>
        <taxon>Anophelinae</taxon>
        <taxon>Anopheles</taxon>
    </lineage>
</organism>
<dbReference type="VEuPathDB" id="VectorBase:ASIC015726"/>
<reference evidence="2 4" key="1">
    <citation type="journal article" date="2014" name="BMC Genomics">
        <title>Genome sequence of Anopheles sinensis provides insight into genetics basis of mosquito competence for malaria parasites.</title>
        <authorList>
            <person name="Zhou D."/>
            <person name="Zhang D."/>
            <person name="Ding G."/>
            <person name="Shi L."/>
            <person name="Hou Q."/>
            <person name="Ye Y."/>
            <person name="Xu Y."/>
            <person name="Zhou H."/>
            <person name="Xiong C."/>
            <person name="Li S."/>
            <person name="Yu J."/>
            <person name="Hong S."/>
            <person name="Yu X."/>
            <person name="Zou P."/>
            <person name="Chen C."/>
            <person name="Chang X."/>
            <person name="Wang W."/>
            <person name="Lv Y."/>
            <person name="Sun Y."/>
            <person name="Ma L."/>
            <person name="Shen B."/>
            <person name="Zhu C."/>
        </authorList>
    </citation>
    <scope>NUCLEOTIDE SEQUENCE [LARGE SCALE GENOMIC DNA]</scope>
</reference>
<evidence type="ECO:0000313" key="2">
    <source>
        <dbReference type="EMBL" id="KFB47680.1"/>
    </source>
</evidence>
<dbReference type="Proteomes" id="UP000030765">
    <property type="component" value="Unassembled WGS sequence"/>
</dbReference>
<reference evidence="3" key="2">
    <citation type="submission" date="2020-05" db="UniProtKB">
        <authorList>
            <consortium name="EnsemblMetazoa"/>
        </authorList>
    </citation>
    <scope>IDENTIFICATION</scope>
</reference>
<dbReference type="EMBL" id="ATLV01022444">
    <property type="status" value="NOT_ANNOTATED_CDS"/>
    <property type="molecule type" value="Genomic_DNA"/>
</dbReference>
<dbReference type="AlphaFoldDB" id="A0A084WBT6"/>
<evidence type="ECO:0000256" key="1">
    <source>
        <dbReference type="SAM" id="MobiDB-lite"/>
    </source>
</evidence>
<evidence type="ECO:0000313" key="4">
    <source>
        <dbReference type="Proteomes" id="UP000030765"/>
    </source>
</evidence>
<feature type="region of interest" description="Disordered" evidence="1">
    <location>
        <begin position="1"/>
        <end position="49"/>
    </location>
</feature>
<proteinExistence type="predicted"/>
<protein>
    <submittedName>
        <fullName evidence="2 3">ABC transporter</fullName>
    </submittedName>
</protein>
<feature type="compositionally biased region" description="Basic residues" evidence="1">
    <location>
        <begin position="14"/>
        <end position="28"/>
    </location>
</feature>
<dbReference type="EnsemblMetazoa" id="ASIC015726-RA">
    <property type="protein sequence ID" value="ASIC015726-PA"/>
    <property type="gene ID" value="ASIC015726"/>
</dbReference>
<keyword evidence="4" id="KW-1185">Reference proteome</keyword>
<sequence>MPRGAVVTSSRFTSSHRHQHPGLRRKKKLPTEAKSHRLSSQPPPPPTGNRCVLCSETNFCARHRAATDTVGKFAKSGRK</sequence>
<name>A0A084WBT6_ANOSI</name>
<gene>
    <name evidence="2" type="ORF">ZHAS_00015726</name>
</gene>
<accession>A0A084WBT6</accession>